<dbReference type="EMBL" id="JAIWYP010000001">
    <property type="protein sequence ID" value="KAH3884557.1"/>
    <property type="molecule type" value="Genomic_DNA"/>
</dbReference>
<evidence type="ECO:0000313" key="2">
    <source>
        <dbReference type="EMBL" id="KAH3884557.1"/>
    </source>
</evidence>
<proteinExistence type="predicted"/>
<protein>
    <submittedName>
        <fullName evidence="2">Uncharacterized protein</fullName>
    </submittedName>
</protein>
<comment type="caution">
    <text evidence="2">The sequence shown here is derived from an EMBL/GenBank/DDBJ whole genome shotgun (WGS) entry which is preliminary data.</text>
</comment>
<gene>
    <name evidence="2" type="ORF">DPMN_008540</name>
</gene>
<reference evidence="2" key="2">
    <citation type="submission" date="2020-11" db="EMBL/GenBank/DDBJ databases">
        <authorList>
            <person name="McCartney M.A."/>
            <person name="Auch B."/>
            <person name="Kono T."/>
            <person name="Mallez S."/>
            <person name="Becker A."/>
            <person name="Gohl D.M."/>
            <person name="Silverstein K.A.T."/>
            <person name="Koren S."/>
            <person name="Bechman K.B."/>
            <person name="Herman A."/>
            <person name="Abrahante J.E."/>
            <person name="Garbe J."/>
        </authorList>
    </citation>
    <scope>NUCLEOTIDE SEQUENCE</scope>
    <source>
        <strain evidence="2">Duluth1</strain>
        <tissue evidence="2">Whole animal</tissue>
    </source>
</reference>
<accession>A0A9D4MVB5</accession>
<keyword evidence="3" id="KW-1185">Reference proteome</keyword>
<dbReference type="AlphaFoldDB" id="A0A9D4MVB5"/>
<reference evidence="2" key="1">
    <citation type="journal article" date="2019" name="bioRxiv">
        <title>The Genome of the Zebra Mussel, Dreissena polymorpha: A Resource for Invasive Species Research.</title>
        <authorList>
            <person name="McCartney M.A."/>
            <person name="Auch B."/>
            <person name="Kono T."/>
            <person name="Mallez S."/>
            <person name="Zhang Y."/>
            <person name="Obille A."/>
            <person name="Becker A."/>
            <person name="Abrahante J.E."/>
            <person name="Garbe J."/>
            <person name="Badalamenti J.P."/>
            <person name="Herman A."/>
            <person name="Mangelson H."/>
            <person name="Liachko I."/>
            <person name="Sullivan S."/>
            <person name="Sone E.D."/>
            <person name="Koren S."/>
            <person name="Silverstein K.A.T."/>
            <person name="Beckman K.B."/>
            <person name="Gohl D.M."/>
        </authorList>
    </citation>
    <scope>NUCLEOTIDE SEQUENCE</scope>
    <source>
        <strain evidence="2">Duluth1</strain>
        <tissue evidence="2">Whole animal</tissue>
    </source>
</reference>
<feature type="compositionally biased region" description="Basic and acidic residues" evidence="1">
    <location>
        <begin position="101"/>
        <end position="113"/>
    </location>
</feature>
<name>A0A9D4MVB5_DREPO</name>
<sequence length="137" mass="15646">MKGMVDPRNEPTPLGHLFLQTTFVSPCRYHNPNQRLALKLSHLIGSLLQQRLATPLTCHKVTWSRSPLGRQRSPSPSVRRRSVSPSLRRRSPSPKRPRRSTSRDRTRRSDSPRDASPVARNGKSRSRSRSPYADKDD</sequence>
<feature type="compositionally biased region" description="Basic residues" evidence="1">
    <location>
        <begin position="78"/>
        <end position="100"/>
    </location>
</feature>
<organism evidence="2 3">
    <name type="scientific">Dreissena polymorpha</name>
    <name type="common">Zebra mussel</name>
    <name type="synonym">Mytilus polymorpha</name>
    <dbReference type="NCBI Taxonomy" id="45954"/>
    <lineage>
        <taxon>Eukaryota</taxon>
        <taxon>Metazoa</taxon>
        <taxon>Spiralia</taxon>
        <taxon>Lophotrochozoa</taxon>
        <taxon>Mollusca</taxon>
        <taxon>Bivalvia</taxon>
        <taxon>Autobranchia</taxon>
        <taxon>Heteroconchia</taxon>
        <taxon>Euheterodonta</taxon>
        <taxon>Imparidentia</taxon>
        <taxon>Neoheterodontei</taxon>
        <taxon>Myida</taxon>
        <taxon>Dreissenoidea</taxon>
        <taxon>Dreissenidae</taxon>
        <taxon>Dreissena</taxon>
    </lineage>
</organism>
<dbReference type="Proteomes" id="UP000828390">
    <property type="component" value="Unassembled WGS sequence"/>
</dbReference>
<feature type="region of interest" description="Disordered" evidence="1">
    <location>
        <begin position="60"/>
        <end position="137"/>
    </location>
</feature>
<evidence type="ECO:0000313" key="3">
    <source>
        <dbReference type="Proteomes" id="UP000828390"/>
    </source>
</evidence>
<evidence type="ECO:0000256" key="1">
    <source>
        <dbReference type="SAM" id="MobiDB-lite"/>
    </source>
</evidence>